<dbReference type="Pfam" id="PF13229">
    <property type="entry name" value="Beta_helix"/>
    <property type="match status" value="1"/>
</dbReference>
<dbReference type="HOGENOM" id="CLU_670633_0_0_9"/>
<dbReference type="InterPro" id="IPR011050">
    <property type="entry name" value="Pectin_lyase_fold/virulence"/>
</dbReference>
<dbReference type="InterPro" id="IPR018247">
    <property type="entry name" value="EF_Hand_1_Ca_BS"/>
</dbReference>
<dbReference type="AlphaFoldDB" id="D4LCX9"/>
<dbReference type="CDD" id="cd14256">
    <property type="entry name" value="Dockerin_I"/>
    <property type="match status" value="1"/>
</dbReference>
<dbReference type="RefSeq" id="WP_015558381.1">
    <property type="nucleotide sequence ID" value="NC_021039.1"/>
</dbReference>
<dbReference type="InterPro" id="IPR002105">
    <property type="entry name" value="Dockerin_1_rpt"/>
</dbReference>
<evidence type="ECO:0000256" key="2">
    <source>
        <dbReference type="SAM" id="SignalP"/>
    </source>
</evidence>
<dbReference type="KEGG" id="rch:RUM_13520"/>
<name>D4LCX9_RUMC1</name>
<dbReference type="InterPro" id="IPR016134">
    <property type="entry name" value="Dockerin_dom"/>
</dbReference>
<sequence>MRRKNRISLLLAGALLTVSFGMGAQAADAAGDVNADGASDAEDVALLQNWLLGQEVTLPDGQAGDLNGDGMLNGMDLCLLKRGLLTNAGRQVTVSDAAELAQAMAQAETGDVIRLEPGVYQVSDSGAQKFYGTAEGSQQQPITLKAADPADPPVLTGTGTSSGYVMHITGDYWVLEHLLLTNAQKGIVLDNSNHTVIRSCEIANTGAEAVAIRDGSSYCLVQQCSIHDTGLVTPGYGEGVYIGSAYSTSGFDYKCDYNRVDGCVFRNVAAEHVDVKENTTGTEISGCTFHGEGMTGENYAGSFLDIAGNDCYVHDNTGYRDGNSKIVAAFELHEQVSGWGYHAHFANNTLYMDRPYGEVDTSRRMYVVDGWYSDFSVQHNLVDYGEGLSEAGENCYNSDQVTFLTEDCVQ</sequence>
<organism evidence="4 5">
    <name type="scientific">Ruminococcus champanellensis (strain DSM 18848 / JCM 17042 / KCTC 15320 / 18P13)</name>
    <dbReference type="NCBI Taxonomy" id="213810"/>
    <lineage>
        <taxon>Bacteria</taxon>
        <taxon>Bacillati</taxon>
        <taxon>Bacillota</taxon>
        <taxon>Clostridia</taxon>
        <taxon>Eubacteriales</taxon>
        <taxon>Oscillospiraceae</taxon>
        <taxon>Ruminococcus</taxon>
    </lineage>
</organism>
<reference evidence="4" key="2">
    <citation type="submission" date="2010-03" db="EMBL/GenBank/DDBJ databases">
        <authorList>
            <person name="Pajon A."/>
        </authorList>
    </citation>
    <scope>NUCLEOTIDE SEQUENCE</scope>
    <source>
        <strain evidence="4">Type strain: 18P13</strain>
    </source>
</reference>
<dbReference type="InterPro" id="IPR012334">
    <property type="entry name" value="Pectin_lyas_fold"/>
</dbReference>
<dbReference type="Proteomes" id="UP000007054">
    <property type="component" value="Chromosome"/>
</dbReference>
<dbReference type="SUPFAM" id="SSF63446">
    <property type="entry name" value="Type I dockerin domain"/>
    <property type="match status" value="1"/>
</dbReference>
<feature type="chain" id="PRO_5003060555" description="Probable pectate lyase C" evidence="2">
    <location>
        <begin position="27"/>
        <end position="410"/>
    </location>
</feature>
<evidence type="ECO:0000313" key="5">
    <source>
        <dbReference type="Proteomes" id="UP000007054"/>
    </source>
</evidence>
<dbReference type="InterPro" id="IPR036439">
    <property type="entry name" value="Dockerin_dom_sf"/>
</dbReference>
<keyword evidence="2" id="KW-0732">Signal</keyword>
<dbReference type="SUPFAM" id="SSF51126">
    <property type="entry name" value="Pectin lyase-like"/>
    <property type="match status" value="1"/>
</dbReference>
<dbReference type="PATRIC" id="fig|213810.4.peg.1246"/>
<dbReference type="InterPro" id="IPR039448">
    <property type="entry name" value="Beta_helix"/>
</dbReference>
<evidence type="ECO:0000259" key="3">
    <source>
        <dbReference type="PROSITE" id="PS51766"/>
    </source>
</evidence>
<dbReference type="PROSITE" id="PS00018">
    <property type="entry name" value="EF_HAND_1"/>
    <property type="match status" value="1"/>
</dbReference>
<dbReference type="GO" id="GO:0004553">
    <property type="term" value="F:hydrolase activity, hydrolyzing O-glycosyl compounds"/>
    <property type="evidence" value="ECO:0007669"/>
    <property type="project" value="InterPro"/>
</dbReference>
<proteinExistence type="predicted"/>
<feature type="domain" description="Dockerin" evidence="3">
    <location>
        <begin position="26"/>
        <end position="93"/>
    </location>
</feature>
<accession>D4LCX9</accession>
<evidence type="ECO:0000256" key="1">
    <source>
        <dbReference type="ARBA" id="ARBA00016512"/>
    </source>
</evidence>
<dbReference type="EMBL" id="FP929052">
    <property type="protein sequence ID" value="CBL17474.1"/>
    <property type="molecule type" value="Genomic_DNA"/>
</dbReference>
<dbReference type="GO" id="GO:0000272">
    <property type="term" value="P:polysaccharide catabolic process"/>
    <property type="evidence" value="ECO:0007669"/>
    <property type="project" value="InterPro"/>
</dbReference>
<evidence type="ECO:0000313" key="4">
    <source>
        <dbReference type="EMBL" id="CBL17474.1"/>
    </source>
</evidence>
<protein>
    <recommendedName>
        <fullName evidence="1">Probable pectate lyase C</fullName>
    </recommendedName>
</protein>
<dbReference type="Gene3D" id="2.160.20.10">
    <property type="entry name" value="Single-stranded right-handed beta-helix, Pectin lyase-like"/>
    <property type="match status" value="1"/>
</dbReference>
<keyword evidence="5" id="KW-1185">Reference proteome</keyword>
<feature type="signal peptide" evidence="2">
    <location>
        <begin position="1"/>
        <end position="26"/>
    </location>
</feature>
<dbReference type="Pfam" id="PF00404">
    <property type="entry name" value="Dockerin_1"/>
    <property type="match status" value="1"/>
</dbReference>
<dbReference type="PROSITE" id="PS51766">
    <property type="entry name" value="DOCKERIN"/>
    <property type="match status" value="1"/>
</dbReference>
<dbReference type="GeneID" id="83157105"/>
<gene>
    <name evidence="4" type="ordered locus">RUM_13520</name>
</gene>
<reference evidence="4" key="1">
    <citation type="submission" date="2010-03" db="EMBL/GenBank/DDBJ databases">
        <title>The genome sequence of Ruminococcus sp. 18P13.</title>
        <authorList>
            <consortium name="metaHIT consortium -- http://www.metahit.eu/"/>
            <person name="Pajon A."/>
            <person name="Turner K."/>
            <person name="Parkhill J."/>
            <person name="Bernalier A."/>
        </authorList>
    </citation>
    <scope>NUCLEOTIDE SEQUENCE [LARGE SCALE GENOMIC DNA]</scope>
    <source>
        <strain evidence="4">Type strain: 18P13</strain>
    </source>
</reference>
<dbReference type="Gene3D" id="1.10.1330.10">
    <property type="entry name" value="Dockerin domain"/>
    <property type="match status" value="1"/>
</dbReference>
<dbReference type="STRING" id="213810.RUM_13520"/>